<keyword evidence="3" id="KW-1185">Reference proteome</keyword>
<dbReference type="Proteomes" id="UP001500305">
    <property type="component" value="Unassembled WGS sequence"/>
</dbReference>
<dbReference type="Gene3D" id="2.30.110.10">
    <property type="entry name" value="Electron Transport, Fmn-binding Protein, Chain A"/>
    <property type="match status" value="1"/>
</dbReference>
<proteinExistence type="predicted"/>
<dbReference type="SUPFAM" id="SSF50475">
    <property type="entry name" value="FMN-binding split barrel"/>
    <property type="match status" value="1"/>
</dbReference>
<feature type="domain" description="HTH cro/C1-type" evidence="1">
    <location>
        <begin position="23"/>
        <end position="77"/>
    </location>
</feature>
<dbReference type="EMBL" id="BAAATR010000010">
    <property type="protein sequence ID" value="GAA2244322.1"/>
    <property type="molecule type" value="Genomic_DNA"/>
</dbReference>
<comment type="caution">
    <text evidence="2">The sequence shown here is derived from an EMBL/GenBank/DDBJ whole genome shotgun (WGS) entry which is preliminary data.</text>
</comment>
<evidence type="ECO:0000259" key="1">
    <source>
        <dbReference type="PROSITE" id="PS50943"/>
    </source>
</evidence>
<dbReference type="InterPro" id="IPR010982">
    <property type="entry name" value="Lambda_DNA-bd_dom_sf"/>
</dbReference>
<name>A0ABN3DZI7_9ACTN</name>
<dbReference type="SMART" id="SM00530">
    <property type="entry name" value="HTH_XRE"/>
    <property type="match status" value="1"/>
</dbReference>
<dbReference type="InterPro" id="IPR024747">
    <property type="entry name" value="Pyridox_Oxase-rel"/>
</dbReference>
<sequence length="235" mass="24706">MFMQHAGSAGKYPTGAGDLGRRIALRRQQLGLSRRETAARAGMAETYLEYVESSPAAVDIAALTRLAGTLGTTPQQLLGGGLDLPPGRGRASTRPVLTELGAAECWARLAPGGVGRVALSTSEGPVVLPVNYLVLDGTLVFRTTATGLLASAVGTNVAFEVDRLDEALSTGWSVLATGTTAILEDQETIEHLTHRGFPTPWAGGDRDVWVRIEPTAVTGRIIRTEQTPPPSASNH</sequence>
<dbReference type="Pfam" id="PF13560">
    <property type="entry name" value="HTH_31"/>
    <property type="match status" value="1"/>
</dbReference>
<dbReference type="Gene3D" id="1.10.260.40">
    <property type="entry name" value="lambda repressor-like DNA-binding domains"/>
    <property type="match status" value="1"/>
</dbReference>
<dbReference type="SUPFAM" id="SSF47413">
    <property type="entry name" value="lambda repressor-like DNA-binding domains"/>
    <property type="match status" value="1"/>
</dbReference>
<organism evidence="2 3">
    <name type="scientific">Kitasatospora cystarginea</name>
    <dbReference type="NCBI Taxonomy" id="58350"/>
    <lineage>
        <taxon>Bacteria</taxon>
        <taxon>Bacillati</taxon>
        <taxon>Actinomycetota</taxon>
        <taxon>Actinomycetes</taxon>
        <taxon>Kitasatosporales</taxon>
        <taxon>Streptomycetaceae</taxon>
        <taxon>Kitasatospora</taxon>
    </lineage>
</organism>
<dbReference type="InterPro" id="IPR001387">
    <property type="entry name" value="Cro/C1-type_HTH"/>
</dbReference>
<dbReference type="RefSeq" id="WP_344636631.1">
    <property type="nucleotide sequence ID" value="NZ_BAAATR010000010.1"/>
</dbReference>
<evidence type="ECO:0000313" key="2">
    <source>
        <dbReference type="EMBL" id="GAA2244322.1"/>
    </source>
</evidence>
<gene>
    <name evidence="2" type="ORF">GCM10010430_27640</name>
</gene>
<protein>
    <recommendedName>
        <fullName evidence="1">HTH cro/C1-type domain-containing protein</fullName>
    </recommendedName>
</protein>
<dbReference type="InterPro" id="IPR012349">
    <property type="entry name" value="Split_barrel_FMN-bd"/>
</dbReference>
<dbReference type="PROSITE" id="PS50943">
    <property type="entry name" value="HTH_CROC1"/>
    <property type="match status" value="1"/>
</dbReference>
<accession>A0ABN3DZI7</accession>
<dbReference type="CDD" id="cd00093">
    <property type="entry name" value="HTH_XRE"/>
    <property type="match status" value="1"/>
</dbReference>
<reference evidence="2 3" key="1">
    <citation type="journal article" date="2019" name="Int. J. Syst. Evol. Microbiol.">
        <title>The Global Catalogue of Microorganisms (GCM) 10K type strain sequencing project: providing services to taxonomists for standard genome sequencing and annotation.</title>
        <authorList>
            <consortium name="The Broad Institute Genomics Platform"/>
            <consortium name="The Broad Institute Genome Sequencing Center for Infectious Disease"/>
            <person name="Wu L."/>
            <person name="Ma J."/>
        </authorList>
    </citation>
    <scope>NUCLEOTIDE SEQUENCE [LARGE SCALE GENOMIC DNA]</scope>
    <source>
        <strain evidence="2 3">JCM 7356</strain>
    </source>
</reference>
<dbReference type="Pfam" id="PF12900">
    <property type="entry name" value="Pyridox_ox_2"/>
    <property type="match status" value="1"/>
</dbReference>
<evidence type="ECO:0000313" key="3">
    <source>
        <dbReference type="Proteomes" id="UP001500305"/>
    </source>
</evidence>